<feature type="domain" description="DUF7699" evidence="3">
    <location>
        <begin position="178"/>
        <end position="250"/>
    </location>
</feature>
<evidence type="ECO:0000313" key="4">
    <source>
        <dbReference type="EMBL" id="KAF9622670.1"/>
    </source>
</evidence>
<dbReference type="EMBL" id="JADFTS010000002">
    <property type="protein sequence ID" value="KAF9622670.1"/>
    <property type="molecule type" value="Genomic_DNA"/>
</dbReference>
<feature type="compositionally biased region" description="Polar residues" evidence="1">
    <location>
        <begin position="367"/>
        <end position="378"/>
    </location>
</feature>
<organism evidence="4 5">
    <name type="scientific">Coptis chinensis</name>
    <dbReference type="NCBI Taxonomy" id="261450"/>
    <lineage>
        <taxon>Eukaryota</taxon>
        <taxon>Viridiplantae</taxon>
        <taxon>Streptophyta</taxon>
        <taxon>Embryophyta</taxon>
        <taxon>Tracheophyta</taxon>
        <taxon>Spermatophyta</taxon>
        <taxon>Magnoliopsida</taxon>
        <taxon>Ranunculales</taxon>
        <taxon>Ranunculaceae</taxon>
        <taxon>Coptidoideae</taxon>
        <taxon>Coptis</taxon>
    </lineage>
</organism>
<reference evidence="4 5" key="1">
    <citation type="submission" date="2020-10" db="EMBL/GenBank/DDBJ databases">
        <title>The Coptis chinensis genome and diversification of protoberbering-type alkaloids.</title>
        <authorList>
            <person name="Wang B."/>
            <person name="Shu S."/>
            <person name="Song C."/>
            <person name="Liu Y."/>
        </authorList>
    </citation>
    <scope>NUCLEOTIDE SEQUENCE [LARGE SCALE GENOMIC DNA]</scope>
    <source>
        <strain evidence="4">HL-2020</strain>
        <tissue evidence="4">Leaf</tissue>
    </source>
</reference>
<evidence type="ECO:0008006" key="6">
    <source>
        <dbReference type="Google" id="ProtNLM"/>
    </source>
</evidence>
<dbReference type="Proteomes" id="UP000631114">
    <property type="component" value="Unassembled WGS sequence"/>
</dbReference>
<feature type="compositionally biased region" description="Acidic residues" evidence="1">
    <location>
        <begin position="16"/>
        <end position="46"/>
    </location>
</feature>
<dbReference type="OrthoDB" id="690722at2759"/>
<evidence type="ECO:0000259" key="2">
    <source>
        <dbReference type="Pfam" id="PF02037"/>
    </source>
</evidence>
<dbReference type="AlphaFoldDB" id="A0A835IPC7"/>
<accession>A0A835IPC7</accession>
<dbReference type="InterPro" id="IPR003034">
    <property type="entry name" value="SAP_dom"/>
</dbReference>
<keyword evidence="5" id="KW-1185">Reference proteome</keyword>
<gene>
    <name evidence="4" type="ORF">IFM89_032591</name>
</gene>
<sequence length="514" mass="58982">MDRGKRKANYIILSDSSDEEKNDDWSEEEMSSDENSEWSSEEDDDYQSNPVHDDKALYDHIVQLLKGGHHLELLKLEECKVYLRKHGLRLTGTKEVCIQRIQEHWRIKDGMGEQLYPRSSFSINCTGDVCKCDVVVFTQRVLGSMYIRVSIIFVACEAFWCLMSDPKPVSFVLKLVISNRFDKVTRNGNLLGKRTIAGRVVKESYGAAKQQHTFTVEVLWSKGAKKMPPLAPLLVKGRILYRLKTFRQRWDNEAERSRVLAEKHKRGAAARELRATKKAYSSNNGSKRRMPSHNTGRSPKRHRYQEPELRTRAVTGKHGGGRGKVLPVNQRKMRNTDMHGVQRSFAADHFRSTQPKEGRGPVPHPYSLNSDHLQNHPRNATSAFDASRAAFFFSSNDEGSGSATMRMPAPKHHTYTAEVPIFQQDYNHTRFRHPHTAPSYHLDPMGLDYYQNQARFDRLIPSVPPGAEQYRRPTHGLLRCSAPGCVDMRSENCVVSSCWRCCRRTGRRCLWHQT</sequence>
<dbReference type="Pfam" id="PF24766">
    <property type="entry name" value="DUF7699"/>
    <property type="match status" value="1"/>
</dbReference>
<dbReference type="PANTHER" id="PTHR35323:SF2">
    <property type="entry name" value="SAP DOMAIN-CONTAINING PROTEIN"/>
    <property type="match status" value="1"/>
</dbReference>
<evidence type="ECO:0000313" key="5">
    <source>
        <dbReference type="Proteomes" id="UP000631114"/>
    </source>
</evidence>
<feature type="region of interest" description="Disordered" evidence="1">
    <location>
        <begin position="261"/>
        <end position="326"/>
    </location>
</feature>
<evidence type="ECO:0000256" key="1">
    <source>
        <dbReference type="SAM" id="MobiDB-lite"/>
    </source>
</evidence>
<name>A0A835IPC7_9MAGN</name>
<comment type="caution">
    <text evidence="4">The sequence shown here is derived from an EMBL/GenBank/DDBJ whole genome shotgun (WGS) entry which is preliminary data.</text>
</comment>
<protein>
    <recommendedName>
        <fullName evidence="6">SAP domain-containing protein</fullName>
    </recommendedName>
</protein>
<feature type="region of interest" description="Disordered" evidence="1">
    <location>
        <begin position="1"/>
        <end position="49"/>
    </location>
</feature>
<feature type="region of interest" description="Disordered" evidence="1">
    <location>
        <begin position="352"/>
        <end position="378"/>
    </location>
</feature>
<evidence type="ECO:0000259" key="3">
    <source>
        <dbReference type="Pfam" id="PF24766"/>
    </source>
</evidence>
<dbReference type="PANTHER" id="PTHR35323">
    <property type="entry name" value="SAP DOMAIN-CONTAINING PROTEIN"/>
    <property type="match status" value="1"/>
</dbReference>
<feature type="domain" description="SAP" evidence="2">
    <location>
        <begin position="71"/>
        <end position="106"/>
    </location>
</feature>
<dbReference type="Pfam" id="PF02037">
    <property type="entry name" value="SAP"/>
    <property type="match status" value="1"/>
</dbReference>
<proteinExistence type="predicted"/>
<dbReference type="InterPro" id="IPR056116">
    <property type="entry name" value="DUF7699"/>
</dbReference>